<evidence type="ECO:0000256" key="6">
    <source>
        <dbReference type="ARBA" id="ARBA00022840"/>
    </source>
</evidence>
<evidence type="ECO:0000256" key="5">
    <source>
        <dbReference type="ARBA" id="ARBA00022777"/>
    </source>
</evidence>
<dbReference type="Pfam" id="PF16919">
    <property type="entry name" value="PknG_rubred"/>
    <property type="match status" value="1"/>
</dbReference>
<dbReference type="InterPro" id="IPR031636">
    <property type="entry name" value="PknG_TPR"/>
</dbReference>
<evidence type="ECO:0000256" key="8">
    <source>
        <dbReference type="ARBA" id="ARBA00048679"/>
    </source>
</evidence>
<evidence type="ECO:0000313" key="12">
    <source>
        <dbReference type="Proteomes" id="UP001597417"/>
    </source>
</evidence>
<feature type="domain" description="Protein kinase" evidence="10">
    <location>
        <begin position="143"/>
        <end position="393"/>
    </location>
</feature>
<evidence type="ECO:0000256" key="3">
    <source>
        <dbReference type="ARBA" id="ARBA00022679"/>
    </source>
</evidence>
<organism evidence="11 12">
    <name type="scientific">Amycolatopsis pigmentata</name>
    <dbReference type="NCBI Taxonomy" id="450801"/>
    <lineage>
        <taxon>Bacteria</taxon>
        <taxon>Bacillati</taxon>
        <taxon>Actinomycetota</taxon>
        <taxon>Actinomycetes</taxon>
        <taxon>Pseudonocardiales</taxon>
        <taxon>Pseudonocardiaceae</taxon>
        <taxon>Amycolatopsis</taxon>
    </lineage>
</organism>
<dbReference type="EMBL" id="JBHUKR010000006">
    <property type="protein sequence ID" value="MFD2416775.1"/>
    <property type="molecule type" value="Genomic_DNA"/>
</dbReference>
<keyword evidence="4" id="KW-0547">Nucleotide-binding</keyword>
<keyword evidence="2" id="KW-0723">Serine/threonine-protein kinase</keyword>
<dbReference type="SUPFAM" id="SSF56112">
    <property type="entry name" value="Protein kinase-like (PK-like)"/>
    <property type="match status" value="1"/>
</dbReference>
<dbReference type="SUPFAM" id="SSF48452">
    <property type="entry name" value="TPR-like"/>
    <property type="match status" value="1"/>
</dbReference>
<evidence type="ECO:0000259" key="10">
    <source>
        <dbReference type="PROSITE" id="PS50011"/>
    </source>
</evidence>
<reference evidence="12" key="1">
    <citation type="journal article" date="2019" name="Int. J. Syst. Evol. Microbiol.">
        <title>The Global Catalogue of Microorganisms (GCM) 10K type strain sequencing project: providing services to taxonomists for standard genome sequencing and annotation.</title>
        <authorList>
            <consortium name="The Broad Institute Genomics Platform"/>
            <consortium name="The Broad Institute Genome Sequencing Center for Infectious Disease"/>
            <person name="Wu L."/>
            <person name="Ma J."/>
        </authorList>
    </citation>
    <scope>NUCLEOTIDE SEQUENCE [LARGE SCALE GENOMIC DNA]</scope>
    <source>
        <strain evidence="12">CGMCC 4.7645</strain>
    </source>
</reference>
<dbReference type="RefSeq" id="WP_378263868.1">
    <property type="nucleotide sequence ID" value="NZ_JBHUKR010000006.1"/>
</dbReference>
<dbReference type="InterPro" id="IPR000719">
    <property type="entry name" value="Prot_kinase_dom"/>
</dbReference>
<gene>
    <name evidence="11" type="ORF">ACFSXZ_10615</name>
</gene>
<dbReference type="EC" id="2.7.11.1" evidence="1"/>
<name>A0ABW5FP27_9PSEU</name>
<proteinExistence type="predicted"/>
<dbReference type="Gene3D" id="1.10.510.10">
    <property type="entry name" value="Transferase(Phosphotransferase) domain 1"/>
    <property type="match status" value="1"/>
</dbReference>
<dbReference type="PANTHER" id="PTHR24363">
    <property type="entry name" value="SERINE/THREONINE PROTEIN KINASE"/>
    <property type="match status" value="1"/>
</dbReference>
<dbReference type="Pfam" id="PF16918">
    <property type="entry name" value="PknG_TPR"/>
    <property type="match status" value="1"/>
</dbReference>
<dbReference type="PANTHER" id="PTHR24363:SF0">
    <property type="entry name" value="SERINE_THREONINE KINASE LIKE DOMAIN CONTAINING 1"/>
    <property type="match status" value="1"/>
</dbReference>
<dbReference type="Pfam" id="PF00069">
    <property type="entry name" value="Pkinase"/>
    <property type="match status" value="1"/>
</dbReference>
<sequence length="735" mass="79208">MRACPRADCDGVIIDGACDTCGVIPPRAFDEEESGRATAAATSWTAQSAGSAPSRPSRGSGRSSGRGLLGRGVVEVPVVPRRDPREAVLTDPEVPEHKRFCSRCGAKVGRGRDGRVEGYCPRCGHLYSFTPKLARGELVGGQYEVLGCLAHGGLGWIYLALDHAVADRWVVLKGLLDSGDSAAMAAVVAERRFLAQVEHPSIVRIFNFVEHHGTGYIVMEYVGGTSIRDMIRQRRERDEGARLPLPQAIAYILEILPALGYLHAGGLVYCDFKPDNVIQVEEQLKLIDLGAVRHVDDRHSPVYGTPGYQAPEIVRRPPSPASDLYSVGRALAVMTIPGDFHAAHHDTLPGPSTAPLLAEFGSYHRFLCRATHPDPGRRFASAEEMREQLEGVLREVAAAGDGQPRPGPSVEFTPERRGFGVPGTPEPAEVAAALPVSKMDVVDPGAVFLAGLTETDPAQLAGELAEAPVHSVEVQLRLARTRIELGDIAGARKALNAVRMEPGDWRVEWHRGLAALAEGAPHRARQSFEAVYDLVPGEAAPKLAIAACAELAGDHGDAARHYRLVWRTDHGFISAAFGLARALLAEGRRHEAVEVLESVPDTSGRYLAAQLAAIRARIGSGPIGLSNPSEMSELSVSEEDIVRAGDALARLEIDEARRAEAACELLEAALTWVRERANGAPPATSGTVLGRPLREYDLRLGLQDCYLALARHAGSRLARIALVDRANRIRPRTWF</sequence>
<evidence type="ECO:0000256" key="7">
    <source>
        <dbReference type="ARBA" id="ARBA00047899"/>
    </source>
</evidence>
<keyword evidence="5" id="KW-0418">Kinase</keyword>
<dbReference type="Gene3D" id="1.25.40.10">
    <property type="entry name" value="Tetratricopeptide repeat domain"/>
    <property type="match status" value="1"/>
</dbReference>
<dbReference type="InterPro" id="IPR031634">
    <property type="entry name" value="PknG_rubred"/>
</dbReference>
<comment type="caution">
    <text evidence="11">The sequence shown here is derived from an EMBL/GenBank/DDBJ whole genome shotgun (WGS) entry which is preliminary data.</text>
</comment>
<evidence type="ECO:0000256" key="4">
    <source>
        <dbReference type="ARBA" id="ARBA00022741"/>
    </source>
</evidence>
<accession>A0ABW5FP27</accession>
<evidence type="ECO:0000313" key="11">
    <source>
        <dbReference type="EMBL" id="MFD2416775.1"/>
    </source>
</evidence>
<dbReference type="PROSITE" id="PS50011">
    <property type="entry name" value="PROTEIN_KINASE_DOM"/>
    <property type="match status" value="1"/>
</dbReference>
<dbReference type="InterPro" id="IPR011009">
    <property type="entry name" value="Kinase-like_dom_sf"/>
</dbReference>
<keyword evidence="3" id="KW-0808">Transferase</keyword>
<evidence type="ECO:0000256" key="9">
    <source>
        <dbReference type="SAM" id="MobiDB-lite"/>
    </source>
</evidence>
<comment type="catalytic activity">
    <reaction evidence="8">
        <text>L-seryl-[protein] + ATP = O-phospho-L-seryl-[protein] + ADP + H(+)</text>
        <dbReference type="Rhea" id="RHEA:17989"/>
        <dbReference type="Rhea" id="RHEA-COMP:9863"/>
        <dbReference type="Rhea" id="RHEA-COMP:11604"/>
        <dbReference type="ChEBI" id="CHEBI:15378"/>
        <dbReference type="ChEBI" id="CHEBI:29999"/>
        <dbReference type="ChEBI" id="CHEBI:30616"/>
        <dbReference type="ChEBI" id="CHEBI:83421"/>
        <dbReference type="ChEBI" id="CHEBI:456216"/>
        <dbReference type="EC" id="2.7.11.1"/>
    </reaction>
</comment>
<feature type="compositionally biased region" description="Low complexity" evidence="9">
    <location>
        <begin position="37"/>
        <end position="61"/>
    </location>
</feature>
<keyword evidence="6" id="KW-0067">ATP-binding</keyword>
<keyword evidence="12" id="KW-1185">Reference proteome</keyword>
<evidence type="ECO:0000256" key="2">
    <source>
        <dbReference type="ARBA" id="ARBA00022527"/>
    </source>
</evidence>
<dbReference type="Gene3D" id="3.30.200.20">
    <property type="entry name" value="Phosphorylase Kinase, domain 1"/>
    <property type="match status" value="1"/>
</dbReference>
<dbReference type="Proteomes" id="UP001597417">
    <property type="component" value="Unassembled WGS sequence"/>
</dbReference>
<comment type="catalytic activity">
    <reaction evidence="7">
        <text>L-threonyl-[protein] + ATP = O-phospho-L-threonyl-[protein] + ADP + H(+)</text>
        <dbReference type="Rhea" id="RHEA:46608"/>
        <dbReference type="Rhea" id="RHEA-COMP:11060"/>
        <dbReference type="Rhea" id="RHEA-COMP:11605"/>
        <dbReference type="ChEBI" id="CHEBI:15378"/>
        <dbReference type="ChEBI" id="CHEBI:30013"/>
        <dbReference type="ChEBI" id="CHEBI:30616"/>
        <dbReference type="ChEBI" id="CHEBI:61977"/>
        <dbReference type="ChEBI" id="CHEBI:456216"/>
        <dbReference type="EC" id="2.7.11.1"/>
    </reaction>
</comment>
<dbReference type="InterPro" id="IPR011990">
    <property type="entry name" value="TPR-like_helical_dom_sf"/>
</dbReference>
<evidence type="ECO:0000256" key="1">
    <source>
        <dbReference type="ARBA" id="ARBA00012513"/>
    </source>
</evidence>
<dbReference type="CDD" id="cd14014">
    <property type="entry name" value="STKc_PknB_like"/>
    <property type="match status" value="1"/>
</dbReference>
<feature type="region of interest" description="Disordered" evidence="9">
    <location>
        <begin position="32"/>
        <end position="68"/>
    </location>
</feature>
<protein>
    <recommendedName>
        <fullName evidence="1">non-specific serine/threonine protein kinase</fullName>
        <ecNumber evidence="1">2.7.11.1</ecNumber>
    </recommendedName>
</protein>